<gene>
    <name evidence="2" type="ORF">ARMGADRAFT_1014536</name>
</gene>
<feature type="region of interest" description="Disordered" evidence="1">
    <location>
        <begin position="42"/>
        <end position="62"/>
    </location>
</feature>
<keyword evidence="3" id="KW-1185">Reference proteome</keyword>
<dbReference type="EMBL" id="KZ293665">
    <property type="protein sequence ID" value="PBK90343.1"/>
    <property type="molecule type" value="Genomic_DNA"/>
</dbReference>
<accession>A0A2H3DQ03</accession>
<proteinExistence type="predicted"/>
<name>A0A2H3DQ03_ARMGA</name>
<organism evidence="2 3">
    <name type="scientific">Armillaria gallica</name>
    <name type="common">Bulbous honey fungus</name>
    <name type="synonym">Armillaria bulbosa</name>
    <dbReference type="NCBI Taxonomy" id="47427"/>
    <lineage>
        <taxon>Eukaryota</taxon>
        <taxon>Fungi</taxon>
        <taxon>Dikarya</taxon>
        <taxon>Basidiomycota</taxon>
        <taxon>Agaricomycotina</taxon>
        <taxon>Agaricomycetes</taxon>
        <taxon>Agaricomycetidae</taxon>
        <taxon>Agaricales</taxon>
        <taxon>Marasmiineae</taxon>
        <taxon>Physalacriaceae</taxon>
        <taxon>Armillaria</taxon>
    </lineage>
</organism>
<protein>
    <submittedName>
        <fullName evidence="2">Uncharacterized protein</fullName>
    </submittedName>
</protein>
<evidence type="ECO:0000313" key="3">
    <source>
        <dbReference type="Proteomes" id="UP000217790"/>
    </source>
</evidence>
<dbReference type="InParanoid" id="A0A2H3DQ03"/>
<dbReference type="AlphaFoldDB" id="A0A2H3DQ03"/>
<reference evidence="3" key="1">
    <citation type="journal article" date="2017" name="Nat. Ecol. Evol.">
        <title>Genome expansion and lineage-specific genetic innovations in the forest pathogenic fungi Armillaria.</title>
        <authorList>
            <person name="Sipos G."/>
            <person name="Prasanna A.N."/>
            <person name="Walter M.C."/>
            <person name="O'Connor E."/>
            <person name="Balint B."/>
            <person name="Krizsan K."/>
            <person name="Kiss B."/>
            <person name="Hess J."/>
            <person name="Varga T."/>
            <person name="Slot J."/>
            <person name="Riley R."/>
            <person name="Boka B."/>
            <person name="Rigling D."/>
            <person name="Barry K."/>
            <person name="Lee J."/>
            <person name="Mihaltcheva S."/>
            <person name="LaButti K."/>
            <person name="Lipzen A."/>
            <person name="Waldron R."/>
            <person name="Moloney N.M."/>
            <person name="Sperisen C."/>
            <person name="Kredics L."/>
            <person name="Vagvoelgyi C."/>
            <person name="Patrignani A."/>
            <person name="Fitzpatrick D."/>
            <person name="Nagy I."/>
            <person name="Doyle S."/>
            <person name="Anderson J.B."/>
            <person name="Grigoriev I.V."/>
            <person name="Gueldener U."/>
            <person name="Muensterkoetter M."/>
            <person name="Nagy L.G."/>
        </authorList>
    </citation>
    <scope>NUCLEOTIDE SEQUENCE [LARGE SCALE GENOMIC DNA]</scope>
    <source>
        <strain evidence="3">Ar21-2</strain>
    </source>
</reference>
<evidence type="ECO:0000313" key="2">
    <source>
        <dbReference type="EMBL" id="PBK90343.1"/>
    </source>
</evidence>
<dbReference type="Proteomes" id="UP000217790">
    <property type="component" value="Unassembled WGS sequence"/>
</dbReference>
<sequence>MFLFQKLGSRPVSLVRETALPCVGAAIDGCPPPGPAWHSLMSPGIRSGAQLPGGKARQTPPF</sequence>
<evidence type="ECO:0000256" key="1">
    <source>
        <dbReference type="SAM" id="MobiDB-lite"/>
    </source>
</evidence>